<dbReference type="RefSeq" id="XP_001713574.1">
    <property type="nucleotide sequence ID" value="XM_001713522.1"/>
</dbReference>
<dbReference type="AlphaFoldDB" id="Q98RS8"/>
<keyword evidence="1" id="KW-0542">Nucleomorph</keyword>
<gene>
    <name evidence="1" type="primary">orf128</name>
</gene>
<protein>
    <submittedName>
        <fullName evidence="1">Uncharacterized protein</fullName>
    </submittedName>
</protein>
<evidence type="ECO:0000313" key="2">
    <source>
        <dbReference type="Proteomes" id="UP000242167"/>
    </source>
</evidence>
<proteinExistence type="predicted"/>
<accession>Q98RS8</accession>
<name>Q98RS8_GUITH</name>
<dbReference type="EMBL" id="AF165818">
    <property type="protein sequence ID" value="AAK39869.1"/>
    <property type="molecule type" value="Genomic_DNA"/>
</dbReference>
<dbReference type="PIR" id="E90092">
    <property type="entry name" value="E90092"/>
</dbReference>
<sequence>MLLIVNVGIDEYKLELDSKIIQNSKVLRRIFYRFNKIKNIEIKLKNSLSLIIMKAYNCSILEKTRIFNNFLEYIKLISKFQRKEFISNFFKCNFEFLLIMFKFFIYFEMNILTKIFTKIFCFYFRLNI</sequence>
<evidence type="ECO:0000313" key="1">
    <source>
        <dbReference type="EMBL" id="AAK39869.1"/>
    </source>
</evidence>
<dbReference type="Proteomes" id="UP000242167">
    <property type="component" value="Nucleomorph 1"/>
</dbReference>
<organism evidence="1 2">
    <name type="scientific">Guillardia theta</name>
    <name type="common">Cryptophyte</name>
    <name type="synonym">Cryptomonas phi</name>
    <dbReference type="NCBI Taxonomy" id="55529"/>
    <lineage>
        <taxon>Eukaryota</taxon>
        <taxon>Cryptophyceae</taxon>
        <taxon>Pyrenomonadales</taxon>
        <taxon>Geminigeraceae</taxon>
        <taxon>Guillardia</taxon>
    </lineage>
</organism>
<dbReference type="GeneID" id="857357"/>
<geneLocation type="nucleomorph" evidence="1"/>
<reference evidence="1 2" key="1">
    <citation type="journal article" date="2001" name="Nature">
        <title>The highly reduced genome of an enslaved algal nucleus.</title>
        <authorList>
            <person name="Douglas S."/>
            <person name="Zauner S."/>
            <person name="Fraunholz M."/>
            <person name="Beaton M."/>
            <person name="Penny S."/>
            <person name="Deng L."/>
            <person name="Wu X."/>
            <person name="Reith M."/>
            <person name="Cavalier-Smith T."/>
            <person name="Maier U."/>
        </authorList>
    </citation>
    <scope>NUCLEOTIDE SEQUENCE [LARGE SCALE GENOMIC DNA]</scope>
</reference>